<comment type="caution">
    <text evidence="2">The sequence shown here is derived from an EMBL/GenBank/DDBJ whole genome shotgun (WGS) entry which is preliminary data.</text>
</comment>
<dbReference type="Proteomes" id="UP000470384">
    <property type="component" value="Unassembled WGS sequence"/>
</dbReference>
<keyword evidence="3" id="KW-1185">Reference proteome</keyword>
<sequence length="368" mass="40466">MTSVDTLFRPFKHGKLSLENRIVMAPMTRSHSPNQVPGQDVADYYRRRAEAEVGLIITEGTTVDHPVASFDTNVPAFHGEAALAGWANVVEEVHRVGGKIVPQLWHVGMARKPGSGPHPDLPSAGPSGLIKPGKQVAEPMSEQDVTDVIEAFAKGAAAAKSIGMDGIEIHGAHGYLVDQFFWGGTNERSDAWGGNQVQRARFAEEIVKACRAATDPDFPIILRFSQWKQQDYDARLAPTEAELEAFLAPLTDAGVDIFHCSTRRFWEPEFDGSTMNLAGWTKKMTGKPTISVGSVSLNQEFLATFAGQDASNDADHMEDLLERMEADEFDLIAVGRALISDHEWAKKIHEGRFNDLNEFSKEALATYY</sequence>
<dbReference type="SUPFAM" id="SSF51395">
    <property type="entry name" value="FMN-linked oxidoreductases"/>
    <property type="match status" value="1"/>
</dbReference>
<dbReference type="Pfam" id="PF00724">
    <property type="entry name" value="Oxidored_FMN"/>
    <property type="match status" value="1"/>
</dbReference>
<dbReference type="AlphaFoldDB" id="A0A845QCR6"/>
<dbReference type="Gene3D" id="3.20.20.70">
    <property type="entry name" value="Aldolase class I"/>
    <property type="match status" value="1"/>
</dbReference>
<dbReference type="CDD" id="cd04747">
    <property type="entry name" value="OYE_like_5_FMN"/>
    <property type="match status" value="1"/>
</dbReference>
<dbReference type="FunFam" id="3.20.20.70:FF:000262">
    <property type="entry name" value="NADH:flavin oxidoreductase"/>
    <property type="match status" value="1"/>
</dbReference>
<reference evidence="2 3" key="1">
    <citation type="journal article" date="2016" name="Int. J. Syst. Evol. Microbiol.">
        <title>Pyruvatibacter mobilis gen. nov., sp. nov., a marine bacterium from the culture broth of Picochlorum sp. 122.</title>
        <authorList>
            <person name="Wang G."/>
            <person name="Tang M."/>
            <person name="Wu H."/>
            <person name="Dai S."/>
            <person name="Li T."/>
            <person name="Chen C."/>
            <person name="He H."/>
            <person name="Fan J."/>
            <person name="Xiang W."/>
            <person name="Li X."/>
        </authorList>
    </citation>
    <scope>NUCLEOTIDE SEQUENCE [LARGE SCALE GENOMIC DNA]</scope>
    <source>
        <strain evidence="2 3">GYP-11</strain>
    </source>
</reference>
<name>A0A845QCR6_9HYPH</name>
<dbReference type="GO" id="GO:0010181">
    <property type="term" value="F:FMN binding"/>
    <property type="evidence" value="ECO:0007669"/>
    <property type="project" value="InterPro"/>
</dbReference>
<feature type="domain" description="NADH:flavin oxidoreductase/NADH oxidase N-terminal" evidence="1">
    <location>
        <begin position="7"/>
        <end position="352"/>
    </location>
</feature>
<dbReference type="PANTHER" id="PTHR22893:SF55">
    <property type="entry name" value="OXIDOREDUCTASE-RELATED"/>
    <property type="match status" value="1"/>
</dbReference>
<dbReference type="InterPro" id="IPR045247">
    <property type="entry name" value="Oye-like"/>
</dbReference>
<evidence type="ECO:0000313" key="2">
    <source>
        <dbReference type="EMBL" id="NBG96016.1"/>
    </source>
</evidence>
<accession>A0A845QCR6</accession>
<dbReference type="GO" id="GO:0005829">
    <property type="term" value="C:cytosol"/>
    <property type="evidence" value="ECO:0007669"/>
    <property type="project" value="TreeGrafter"/>
</dbReference>
<gene>
    <name evidence="2" type="ORF">GTQ45_09765</name>
</gene>
<dbReference type="GO" id="GO:0016491">
    <property type="term" value="F:oxidoreductase activity"/>
    <property type="evidence" value="ECO:0007669"/>
    <property type="project" value="InterPro"/>
</dbReference>
<dbReference type="InterPro" id="IPR001155">
    <property type="entry name" value="OxRdtase_FMN_N"/>
</dbReference>
<dbReference type="InterPro" id="IPR013785">
    <property type="entry name" value="Aldolase_TIM"/>
</dbReference>
<evidence type="ECO:0000259" key="1">
    <source>
        <dbReference type="Pfam" id="PF00724"/>
    </source>
</evidence>
<protein>
    <submittedName>
        <fullName evidence="2">12-oxophytodienoate reductase</fullName>
    </submittedName>
</protein>
<organism evidence="2 3">
    <name type="scientific">Pyruvatibacter mobilis</name>
    <dbReference type="NCBI Taxonomy" id="1712261"/>
    <lineage>
        <taxon>Bacteria</taxon>
        <taxon>Pseudomonadati</taxon>
        <taxon>Pseudomonadota</taxon>
        <taxon>Alphaproteobacteria</taxon>
        <taxon>Hyphomicrobiales</taxon>
        <taxon>Parvibaculaceae</taxon>
        <taxon>Pyruvatibacter</taxon>
    </lineage>
</organism>
<dbReference type="GeneID" id="300654726"/>
<dbReference type="PANTHER" id="PTHR22893">
    <property type="entry name" value="NADH OXIDOREDUCTASE-RELATED"/>
    <property type="match status" value="1"/>
</dbReference>
<dbReference type="RefSeq" id="WP_036264880.1">
    <property type="nucleotide sequence ID" value="NZ_BMHN01000001.1"/>
</dbReference>
<dbReference type="EMBL" id="WXYQ01000006">
    <property type="protein sequence ID" value="NBG96016.1"/>
    <property type="molecule type" value="Genomic_DNA"/>
</dbReference>
<proteinExistence type="predicted"/>
<dbReference type="OrthoDB" id="9804454at2"/>
<evidence type="ECO:0000313" key="3">
    <source>
        <dbReference type="Proteomes" id="UP000470384"/>
    </source>
</evidence>